<name>A0A5K8ALC7_9BACT</name>
<gene>
    <name evidence="2" type="ORF">DSCOOX_57900</name>
</gene>
<accession>A0A5K8ALC7</accession>
<dbReference type="Proteomes" id="UP000422108">
    <property type="component" value="Chromosome"/>
</dbReference>
<feature type="transmembrane region" description="Helical" evidence="1">
    <location>
        <begin position="20"/>
        <end position="38"/>
    </location>
</feature>
<evidence type="ECO:0000313" key="3">
    <source>
        <dbReference type="Proteomes" id="UP000422108"/>
    </source>
</evidence>
<keyword evidence="1" id="KW-0472">Membrane</keyword>
<protein>
    <submittedName>
        <fullName evidence="2">Uncharacterized protein</fullName>
    </submittedName>
</protein>
<proteinExistence type="predicted"/>
<sequence length="79" mass="8492">MHAETGAGDGAALHPGILGPFFWTQFLGTFVAILLGTMMRLPQRFWARVELVAGRPVALARVTAGNLRERVVALCGSRS</sequence>
<keyword evidence="1" id="KW-0812">Transmembrane</keyword>
<dbReference type="AlphaFoldDB" id="A0A5K8ALC7"/>
<evidence type="ECO:0000313" key="2">
    <source>
        <dbReference type="EMBL" id="BBO92610.1"/>
    </source>
</evidence>
<keyword evidence="1" id="KW-1133">Transmembrane helix</keyword>
<reference evidence="2 3" key="1">
    <citation type="submission" date="2019-11" db="EMBL/GenBank/DDBJ databases">
        <title>Comparative genomics of hydrocarbon-degrading Desulfosarcina strains.</title>
        <authorList>
            <person name="Watanabe M."/>
            <person name="Kojima H."/>
            <person name="Fukui M."/>
        </authorList>
    </citation>
    <scope>NUCLEOTIDE SEQUENCE [LARGE SCALE GENOMIC DNA]</scope>
    <source>
        <strain evidence="3">oXyS1</strain>
    </source>
</reference>
<dbReference type="RefSeq" id="WP_155313330.1">
    <property type="nucleotide sequence ID" value="NZ_AP021879.1"/>
</dbReference>
<evidence type="ECO:0000256" key="1">
    <source>
        <dbReference type="SAM" id="Phobius"/>
    </source>
</evidence>
<keyword evidence="3" id="KW-1185">Reference proteome</keyword>
<dbReference type="EMBL" id="AP021879">
    <property type="protein sequence ID" value="BBO92610.1"/>
    <property type="molecule type" value="Genomic_DNA"/>
</dbReference>
<organism evidence="2 3">
    <name type="scientific">Desulfosarcina ovata subsp. ovata</name>
    <dbReference type="NCBI Taxonomy" id="2752305"/>
    <lineage>
        <taxon>Bacteria</taxon>
        <taxon>Pseudomonadati</taxon>
        <taxon>Thermodesulfobacteriota</taxon>
        <taxon>Desulfobacteria</taxon>
        <taxon>Desulfobacterales</taxon>
        <taxon>Desulfosarcinaceae</taxon>
        <taxon>Desulfosarcina</taxon>
    </lineage>
</organism>